<gene>
    <name evidence="3" type="ORF">H671_1g4045</name>
</gene>
<evidence type="ECO:0000259" key="2">
    <source>
        <dbReference type="Pfam" id="PF14661"/>
    </source>
</evidence>
<dbReference type="PANTHER" id="PTHR16151">
    <property type="entry name" value="HAUS AUGMIN-LIKE COMPLEX SUBUNIT 6"/>
    <property type="match status" value="1"/>
</dbReference>
<feature type="domain" description="HAUS augmin-like complex subunit 6 N-terminal" evidence="2">
    <location>
        <begin position="29"/>
        <end position="54"/>
    </location>
</feature>
<dbReference type="GO" id="GO:0008017">
    <property type="term" value="F:microtubule binding"/>
    <property type="evidence" value="ECO:0007669"/>
    <property type="project" value="TreeGrafter"/>
</dbReference>
<dbReference type="GO" id="GO:0070652">
    <property type="term" value="C:HAUS complex"/>
    <property type="evidence" value="ECO:0007669"/>
    <property type="project" value="InterPro"/>
</dbReference>
<dbReference type="GO" id="GO:1990498">
    <property type="term" value="C:mitotic spindle microtubule"/>
    <property type="evidence" value="ECO:0007669"/>
    <property type="project" value="TreeGrafter"/>
</dbReference>
<dbReference type="InterPro" id="IPR026797">
    <property type="entry name" value="HAUS_6"/>
</dbReference>
<evidence type="ECO:0000313" key="3">
    <source>
        <dbReference type="EMBL" id="ERE87072.1"/>
    </source>
</evidence>
<dbReference type="PANTHER" id="PTHR16151:SF2">
    <property type="entry name" value="HAUS AUGMIN-LIKE COMPLEX SUBUNIT 6"/>
    <property type="match status" value="1"/>
</dbReference>
<accession>A0A061IFU3</accession>
<feature type="region of interest" description="Disordered" evidence="1">
    <location>
        <begin position="420"/>
        <end position="449"/>
    </location>
</feature>
<dbReference type="Pfam" id="PF14661">
    <property type="entry name" value="HAUS6_N"/>
    <property type="match status" value="1"/>
</dbReference>
<organism evidence="3 4">
    <name type="scientific">Cricetulus griseus</name>
    <name type="common">Chinese hamster</name>
    <name type="synonym">Cricetulus barabensis griseus</name>
    <dbReference type="NCBI Taxonomy" id="10029"/>
    <lineage>
        <taxon>Eukaryota</taxon>
        <taxon>Metazoa</taxon>
        <taxon>Chordata</taxon>
        <taxon>Craniata</taxon>
        <taxon>Vertebrata</taxon>
        <taxon>Euteleostomi</taxon>
        <taxon>Mammalia</taxon>
        <taxon>Eutheria</taxon>
        <taxon>Euarchontoglires</taxon>
        <taxon>Glires</taxon>
        <taxon>Rodentia</taxon>
        <taxon>Myomorpha</taxon>
        <taxon>Muroidea</taxon>
        <taxon>Cricetidae</taxon>
        <taxon>Cricetinae</taxon>
        <taxon>Cricetulus</taxon>
    </lineage>
</organism>
<sequence>MYLQALGLDPSPGVTVGWKMVSHAHLGEDCWPPFNQKRDREFRKHCCEWLKEISMSSCDVICDLVFHIDSLRFAETFKAKPQDMHTCLARCHVARNRFLQILQREHYVIQKYQENAQMDPCDDQSNIQEKIQKVRFLWTSVNKTLKFLEKEREVVSSVFSLVNQCVLDGTNVAINIPRLLLDRIEEQICQAVDLLPPMSPLSFDPVSEEVYGKSTLLKYLASLPGCPVPFSLQCAPSSDTNSFAVLEKDPNMRTPKEKNIMSFKKVPNSVEDSPLSDIAMNTQTSVFRGSLPAKKSDPFQKEQDLLVEEVVRVVLSDSPQFSEGKEVKLEELIDTLISNPFLTRKQIPRTPENLITEIRNSWRKTVETEDNRSSEGILVDVKAREVSPESSPVPNNQRELRMAIFSSDFDQSYLPEEKTVPDQLRSVPQKPLVTSQIGDPPTEDESDLVNKKSFSEQDLECVTTRLSETGQMETFSLAVDSGIDTVGRREEDSFRKSHHSQASCSEPSTRKTLFWDSFLRMSDIGILHETLPEVGYLSLNSSTTSETNFRLEPNSYVHSDAFPDDDGKRQATLEVDSSFQAILSSYEALKKSLNKIRQESHLSNSKTLEQDKVGLSPVAKDMQADDTHTFLGTQDLFYTEPSSHMSFDERTQSLSPLTKVSLVEQKLRTTLPCSLREFLPNLKEKEISNKSLEARKPLI</sequence>
<dbReference type="InterPro" id="IPR028163">
    <property type="entry name" value="HAUS_6_N"/>
</dbReference>
<evidence type="ECO:0000256" key="1">
    <source>
        <dbReference type="SAM" id="MobiDB-lite"/>
    </source>
</evidence>
<dbReference type="GO" id="GO:0051225">
    <property type="term" value="P:spindle assembly"/>
    <property type="evidence" value="ECO:0007669"/>
    <property type="project" value="InterPro"/>
</dbReference>
<evidence type="ECO:0000313" key="4">
    <source>
        <dbReference type="Proteomes" id="UP000030759"/>
    </source>
</evidence>
<dbReference type="Proteomes" id="UP000030759">
    <property type="component" value="Unassembled WGS sequence"/>
</dbReference>
<dbReference type="EMBL" id="KE667234">
    <property type="protein sequence ID" value="ERE87072.1"/>
    <property type="molecule type" value="Genomic_DNA"/>
</dbReference>
<protein>
    <submittedName>
        <fullName evidence="3">HAUS augmin-like complex subunit 6-like protein</fullName>
    </submittedName>
</protein>
<dbReference type="AlphaFoldDB" id="A0A061IFU3"/>
<name>A0A061IFU3_CRIGR</name>
<proteinExistence type="predicted"/>
<reference evidence="4" key="1">
    <citation type="journal article" date="2013" name="Nat. Biotechnol.">
        <title>Chinese hamster genome sequenced from sorted chromosomes.</title>
        <authorList>
            <person name="Brinkrolf K."/>
            <person name="Rupp O."/>
            <person name="Laux H."/>
            <person name="Kollin F."/>
            <person name="Ernst W."/>
            <person name="Linke B."/>
            <person name="Kofler R."/>
            <person name="Romand S."/>
            <person name="Hesse F."/>
            <person name="Budach W.E."/>
            <person name="Galosy S."/>
            <person name="Muller D."/>
            <person name="Noll T."/>
            <person name="Wienberg J."/>
            <person name="Jostock T."/>
            <person name="Leonard M."/>
            <person name="Grillari J."/>
            <person name="Tauch A."/>
            <person name="Goesmann A."/>
            <person name="Helk B."/>
            <person name="Mott J.E."/>
            <person name="Puhler A."/>
            <person name="Borth N."/>
        </authorList>
    </citation>
    <scope>NUCLEOTIDE SEQUENCE [LARGE SCALE GENOMIC DNA]</scope>
    <source>
        <strain evidence="4">17A/GY</strain>
    </source>
</reference>